<proteinExistence type="predicted"/>
<dbReference type="Proteomes" id="UP000030653">
    <property type="component" value="Unassembled WGS sequence"/>
</dbReference>
<gene>
    <name evidence="1" type="ORF">DACRYDRAFT_104644</name>
</gene>
<evidence type="ECO:0000313" key="2">
    <source>
        <dbReference type="Proteomes" id="UP000030653"/>
    </source>
</evidence>
<evidence type="ECO:0000313" key="1">
    <source>
        <dbReference type="EMBL" id="EJU04770.1"/>
    </source>
</evidence>
<protein>
    <submittedName>
        <fullName evidence="1">Uncharacterized protein</fullName>
    </submittedName>
</protein>
<dbReference type="RefSeq" id="XP_040631664.1">
    <property type="nucleotide sequence ID" value="XM_040767963.1"/>
</dbReference>
<dbReference type="AlphaFoldDB" id="M5G993"/>
<name>M5G993_DACPD</name>
<dbReference type="HOGENOM" id="CLU_2605967_0_0_1"/>
<keyword evidence="2" id="KW-1185">Reference proteome</keyword>
<accession>M5G993</accession>
<organism evidence="1 2">
    <name type="scientific">Dacryopinax primogenitus (strain DJM 731)</name>
    <name type="common">Brown rot fungus</name>
    <dbReference type="NCBI Taxonomy" id="1858805"/>
    <lineage>
        <taxon>Eukaryota</taxon>
        <taxon>Fungi</taxon>
        <taxon>Dikarya</taxon>
        <taxon>Basidiomycota</taxon>
        <taxon>Agaricomycotina</taxon>
        <taxon>Dacrymycetes</taxon>
        <taxon>Dacrymycetales</taxon>
        <taxon>Dacrymycetaceae</taxon>
        <taxon>Dacryopinax</taxon>
    </lineage>
</organism>
<sequence length="79" mass="8325">MSTPVPVNQQPLRLHIPATMLTTLTQCQGSNCDQLLLVGNVGDAYIVPGAGGKVIARRLRKVLMLANGEGPRCDGAIVD</sequence>
<dbReference type="EMBL" id="JH795857">
    <property type="protein sequence ID" value="EJU04770.1"/>
    <property type="molecule type" value="Genomic_DNA"/>
</dbReference>
<reference evidence="1 2" key="1">
    <citation type="journal article" date="2012" name="Science">
        <title>The Paleozoic origin of enzymatic lignin decomposition reconstructed from 31 fungal genomes.</title>
        <authorList>
            <person name="Floudas D."/>
            <person name="Binder M."/>
            <person name="Riley R."/>
            <person name="Barry K."/>
            <person name="Blanchette R.A."/>
            <person name="Henrissat B."/>
            <person name="Martinez A.T."/>
            <person name="Otillar R."/>
            <person name="Spatafora J.W."/>
            <person name="Yadav J.S."/>
            <person name="Aerts A."/>
            <person name="Benoit I."/>
            <person name="Boyd A."/>
            <person name="Carlson A."/>
            <person name="Copeland A."/>
            <person name="Coutinho P.M."/>
            <person name="de Vries R.P."/>
            <person name="Ferreira P."/>
            <person name="Findley K."/>
            <person name="Foster B."/>
            <person name="Gaskell J."/>
            <person name="Glotzer D."/>
            <person name="Gorecki P."/>
            <person name="Heitman J."/>
            <person name="Hesse C."/>
            <person name="Hori C."/>
            <person name="Igarashi K."/>
            <person name="Jurgens J.A."/>
            <person name="Kallen N."/>
            <person name="Kersten P."/>
            <person name="Kohler A."/>
            <person name="Kuees U."/>
            <person name="Kumar T.K.A."/>
            <person name="Kuo A."/>
            <person name="LaButti K."/>
            <person name="Larrondo L.F."/>
            <person name="Lindquist E."/>
            <person name="Ling A."/>
            <person name="Lombard V."/>
            <person name="Lucas S."/>
            <person name="Lundell T."/>
            <person name="Martin R."/>
            <person name="McLaughlin D.J."/>
            <person name="Morgenstern I."/>
            <person name="Morin E."/>
            <person name="Murat C."/>
            <person name="Nagy L.G."/>
            <person name="Nolan M."/>
            <person name="Ohm R.A."/>
            <person name="Patyshakuliyeva A."/>
            <person name="Rokas A."/>
            <person name="Ruiz-Duenas F.J."/>
            <person name="Sabat G."/>
            <person name="Salamov A."/>
            <person name="Samejima M."/>
            <person name="Schmutz J."/>
            <person name="Slot J.C."/>
            <person name="St John F."/>
            <person name="Stenlid J."/>
            <person name="Sun H."/>
            <person name="Sun S."/>
            <person name="Syed K."/>
            <person name="Tsang A."/>
            <person name="Wiebenga A."/>
            <person name="Young D."/>
            <person name="Pisabarro A."/>
            <person name="Eastwood D.C."/>
            <person name="Martin F."/>
            <person name="Cullen D."/>
            <person name="Grigoriev I.V."/>
            <person name="Hibbett D.S."/>
        </authorList>
    </citation>
    <scope>NUCLEOTIDE SEQUENCE [LARGE SCALE GENOMIC DNA]</scope>
    <source>
        <strain evidence="1 2">DJM-731 SS1</strain>
    </source>
</reference>
<dbReference type="GeneID" id="63683025"/>